<protein>
    <recommendedName>
        <fullName evidence="2">AMP-dependent synthetase/ligase domain-containing protein</fullName>
    </recommendedName>
</protein>
<dbReference type="Gene3D" id="3.40.50.12780">
    <property type="entry name" value="N-terminal domain of ligase-like"/>
    <property type="match status" value="1"/>
</dbReference>
<organism evidence="1">
    <name type="scientific">bioreactor metagenome</name>
    <dbReference type="NCBI Taxonomy" id="1076179"/>
    <lineage>
        <taxon>unclassified sequences</taxon>
        <taxon>metagenomes</taxon>
        <taxon>ecological metagenomes</taxon>
    </lineage>
</organism>
<dbReference type="AlphaFoldDB" id="A0A644XG11"/>
<evidence type="ECO:0000313" key="1">
    <source>
        <dbReference type="EMBL" id="MPM15165.1"/>
    </source>
</evidence>
<name>A0A644XG11_9ZZZZ</name>
<dbReference type="SUPFAM" id="SSF56801">
    <property type="entry name" value="Acetyl-CoA synthetase-like"/>
    <property type="match status" value="1"/>
</dbReference>
<sequence>MEIKISDDKEILAGGKGISPGIIQPDGSINSENVIDGWLRTGDEGYLNNDGFLFLTGSRKRAFKLSNGYYYDPLPDEEFLTEKLDARSVICRDEYGDLHLLTEKATLPAADISFLRKFRIHTFSFSIRTVNKCIKLPTTRPYCFVPDENSGFLK</sequence>
<gene>
    <name evidence="1" type="ORF">SDC9_61531</name>
</gene>
<evidence type="ECO:0008006" key="2">
    <source>
        <dbReference type="Google" id="ProtNLM"/>
    </source>
</evidence>
<dbReference type="EMBL" id="VSSQ01002396">
    <property type="protein sequence ID" value="MPM15165.1"/>
    <property type="molecule type" value="Genomic_DNA"/>
</dbReference>
<accession>A0A644XG11</accession>
<proteinExistence type="predicted"/>
<reference evidence="1" key="1">
    <citation type="submission" date="2019-08" db="EMBL/GenBank/DDBJ databases">
        <authorList>
            <person name="Kucharzyk K."/>
            <person name="Murdoch R.W."/>
            <person name="Higgins S."/>
            <person name="Loffler F."/>
        </authorList>
    </citation>
    <scope>NUCLEOTIDE SEQUENCE</scope>
</reference>
<dbReference type="InterPro" id="IPR042099">
    <property type="entry name" value="ANL_N_sf"/>
</dbReference>
<comment type="caution">
    <text evidence="1">The sequence shown here is derived from an EMBL/GenBank/DDBJ whole genome shotgun (WGS) entry which is preliminary data.</text>
</comment>